<sequence>MSNYSCNSSYLVVIERFSIFVWSCAVGEAFSTRVRGEINLSGIVTTNQIHMLPEMCIEPVSPGEKGVYQRLCLPDSQNI</sequence>
<dbReference type="AlphaFoldDB" id="A0A9D4KXM2"/>
<evidence type="ECO:0000313" key="1">
    <source>
        <dbReference type="EMBL" id="KAH3848048.1"/>
    </source>
</evidence>
<reference evidence="1" key="1">
    <citation type="journal article" date="2019" name="bioRxiv">
        <title>The Genome of the Zebra Mussel, Dreissena polymorpha: A Resource for Invasive Species Research.</title>
        <authorList>
            <person name="McCartney M.A."/>
            <person name="Auch B."/>
            <person name="Kono T."/>
            <person name="Mallez S."/>
            <person name="Zhang Y."/>
            <person name="Obille A."/>
            <person name="Becker A."/>
            <person name="Abrahante J.E."/>
            <person name="Garbe J."/>
            <person name="Badalamenti J.P."/>
            <person name="Herman A."/>
            <person name="Mangelson H."/>
            <person name="Liachko I."/>
            <person name="Sullivan S."/>
            <person name="Sone E.D."/>
            <person name="Koren S."/>
            <person name="Silverstein K.A.T."/>
            <person name="Beckman K.B."/>
            <person name="Gohl D.M."/>
        </authorList>
    </citation>
    <scope>NUCLEOTIDE SEQUENCE</scope>
    <source>
        <strain evidence="1">Duluth1</strain>
        <tissue evidence="1">Whole animal</tissue>
    </source>
</reference>
<gene>
    <name evidence="1" type="ORF">DPMN_090386</name>
</gene>
<dbReference type="Proteomes" id="UP000828390">
    <property type="component" value="Unassembled WGS sequence"/>
</dbReference>
<keyword evidence="2" id="KW-1185">Reference proteome</keyword>
<comment type="caution">
    <text evidence="1">The sequence shown here is derived from an EMBL/GenBank/DDBJ whole genome shotgun (WGS) entry which is preliminary data.</text>
</comment>
<evidence type="ECO:0000313" key="2">
    <source>
        <dbReference type="Proteomes" id="UP000828390"/>
    </source>
</evidence>
<accession>A0A9D4KXM2</accession>
<protein>
    <submittedName>
        <fullName evidence="1">Uncharacterized protein</fullName>
    </submittedName>
</protein>
<dbReference type="EMBL" id="JAIWYP010000003">
    <property type="protein sequence ID" value="KAH3848048.1"/>
    <property type="molecule type" value="Genomic_DNA"/>
</dbReference>
<reference evidence="1" key="2">
    <citation type="submission" date="2020-11" db="EMBL/GenBank/DDBJ databases">
        <authorList>
            <person name="McCartney M.A."/>
            <person name="Auch B."/>
            <person name="Kono T."/>
            <person name="Mallez S."/>
            <person name="Becker A."/>
            <person name="Gohl D.M."/>
            <person name="Silverstein K.A.T."/>
            <person name="Koren S."/>
            <person name="Bechman K.B."/>
            <person name="Herman A."/>
            <person name="Abrahante J.E."/>
            <person name="Garbe J."/>
        </authorList>
    </citation>
    <scope>NUCLEOTIDE SEQUENCE</scope>
    <source>
        <strain evidence="1">Duluth1</strain>
        <tissue evidence="1">Whole animal</tissue>
    </source>
</reference>
<name>A0A9D4KXM2_DREPO</name>
<organism evidence="1 2">
    <name type="scientific">Dreissena polymorpha</name>
    <name type="common">Zebra mussel</name>
    <name type="synonym">Mytilus polymorpha</name>
    <dbReference type="NCBI Taxonomy" id="45954"/>
    <lineage>
        <taxon>Eukaryota</taxon>
        <taxon>Metazoa</taxon>
        <taxon>Spiralia</taxon>
        <taxon>Lophotrochozoa</taxon>
        <taxon>Mollusca</taxon>
        <taxon>Bivalvia</taxon>
        <taxon>Autobranchia</taxon>
        <taxon>Heteroconchia</taxon>
        <taxon>Euheterodonta</taxon>
        <taxon>Imparidentia</taxon>
        <taxon>Neoheterodontei</taxon>
        <taxon>Myida</taxon>
        <taxon>Dreissenoidea</taxon>
        <taxon>Dreissenidae</taxon>
        <taxon>Dreissena</taxon>
    </lineage>
</organism>
<proteinExistence type="predicted"/>